<evidence type="ECO:0000256" key="3">
    <source>
        <dbReference type="ARBA" id="ARBA00022449"/>
    </source>
</evidence>
<dbReference type="Gene3D" id="3.30.70.1450">
    <property type="entry name" value="Regulator of K+ conductance, C-terminal domain"/>
    <property type="match status" value="1"/>
</dbReference>
<sequence length="498" mass="53352">MINVLHTDTFILLAAILFITGVLTTKFSSRLGVPSLVLFMAVGMLMGSDVLGIIYFDNASTAQMIGVLALIIILFEGGLQTKWKTLRPVVLPSLSLATLGVILTSGIVAAAAKFILGTGWLESILFGAIVGSTDAAAVFAVLKDKNIDERIGATLEAESGSNDPMAVFLTVAMIELITLPEASIWSLIGTFFLQMSIGLLFGLIFGRLAVFALNRINLDSGGLYPVFATAFALLTYGITAFASGSGLLAVYIAAIVIGNMELAYKHTIFRFSEGFAWMMQIMMFVILGLLVFPSELFSLDIFLKGIAISAILILIARPAAVFLSTIRMGYKKNELIFLSWAGLKGAVPIVLATFPLLAGIEGSQQIFNVVFFVVLTSCLIQGSTITALAAKLKLTGPKKTTPMHSLELVSIGKADAEMIEYEMEDDAQIIGQTLIDIPFPKGALVNAIIRNDELITPAGSTIILPGDVLYILASRKCKPQLKKLLLQKKIEEAAEPTA</sequence>
<dbReference type="GO" id="GO:0006813">
    <property type="term" value="P:potassium ion transport"/>
    <property type="evidence" value="ECO:0007669"/>
    <property type="project" value="InterPro"/>
</dbReference>
<dbReference type="NCBIfam" id="NF003716">
    <property type="entry name" value="PRK05326.1-3"/>
    <property type="match status" value="1"/>
</dbReference>
<evidence type="ECO:0000313" key="11">
    <source>
        <dbReference type="EMBL" id="TYS42963.1"/>
    </source>
</evidence>
<dbReference type="RefSeq" id="WP_148976854.1">
    <property type="nucleotide sequence ID" value="NZ_JBNILB010000020.1"/>
</dbReference>
<dbReference type="Pfam" id="PF02080">
    <property type="entry name" value="TrkA_C"/>
    <property type="match status" value="1"/>
</dbReference>
<dbReference type="Pfam" id="PF00999">
    <property type="entry name" value="Na_H_Exchanger"/>
    <property type="match status" value="1"/>
</dbReference>
<dbReference type="NCBIfam" id="NF003715">
    <property type="entry name" value="PRK05326.1-2"/>
    <property type="match status" value="1"/>
</dbReference>
<keyword evidence="3" id="KW-0050">Antiport</keyword>
<feature type="transmembrane region" description="Helical" evidence="9">
    <location>
        <begin position="276"/>
        <end position="295"/>
    </location>
</feature>
<comment type="caution">
    <text evidence="11">The sequence shown here is derived from an EMBL/GenBank/DDBJ whole genome shotgun (WGS) entry which is preliminary data.</text>
</comment>
<dbReference type="InterPro" id="IPR006153">
    <property type="entry name" value="Cation/H_exchanger_TM"/>
</dbReference>
<evidence type="ECO:0000256" key="5">
    <source>
        <dbReference type="ARBA" id="ARBA00022692"/>
    </source>
</evidence>
<dbReference type="InterPro" id="IPR038770">
    <property type="entry name" value="Na+/solute_symporter_sf"/>
</dbReference>
<evidence type="ECO:0000256" key="2">
    <source>
        <dbReference type="ARBA" id="ARBA00022448"/>
    </source>
</evidence>
<dbReference type="GO" id="GO:1902600">
    <property type="term" value="P:proton transmembrane transport"/>
    <property type="evidence" value="ECO:0007669"/>
    <property type="project" value="InterPro"/>
</dbReference>
<feature type="transmembrane region" description="Helical" evidence="9">
    <location>
        <begin position="222"/>
        <end position="242"/>
    </location>
</feature>
<evidence type="ECO:0000256" key="7">
    <source>
        <dbReference type="ARBA" id="ARBA00023065"/>
    </source>
</evidence>
<feature type="transmembrane region" description="Helical" evidence="9">
    <location>
        <begin position="301"/>
        <end position="323"/>
    </location>
</feature>
<dbReference type="EMBL" id="VTER01000015">
    <property type="protein sequence ID" value="TYS42963.1"/>
    <property type="molecule type" value="Genomic_DNA"/>
</dbReference>
<evidence type="ECO:0000256" key="1">
    <source>
        <dbReference type="ARBA" id="ARBA00004651"/>
    </source>
</evidence>
<evidence type="ECO:0000256" key="9">
    <source>
        <dbReference type="SAM" id="Phobius"/>
    </source>
</evidence>
<accession>A0A5D4QV00</accession>
<dbReference type="AlphaFoldDB" id="A0A5D4QV00"/>
<feature type="domain" description="RCK C-terminal" evidence="10">
    <location>
        <begin position="406"/>
        <end position="487"/>
    </location>
</feature>
<evidence type="ECO:0000259" key="10">
    <source>
        <dbReference type="PROSITE" id="PS51202"/>
    </source>
</evidence>
<dbReference type="InterPro" id="IPR036721">
    <property type="entry name" value="RCK_C_sf"/>
</dbReference>
<evidence type="ECO:0000256" key="4">
    <source>
        <dbReference type="ARBA" id="ARBA00022475"/>
    </source>
</evidence>
<name>A0A5D4QV00_9BACI</name>
<dbReference type="InterPro" id="IPR006037">
    <property type="entry name" value="RCK_C"/>
</dbReference>
<evidence type="ECO:0000313" key="12">
    <source>
        <dbReference type="Proteomes" id="UP000322139"/>
    </source>
</evidence>
<keyword evidence="5 9" id="KW-0812">Transmembrane</keyword>
<dbReference type="GO" id="GO:0015297">
    <property type="term" value="F:antiporter activity"/>
    <property type="evidence" value="ECO:0007669"/>
    <property type="project" value="UniProtKB-KW"/>
</dbReference>
<dbReference type="Gene3D" id="1.20.1530.20">
    <property type="match status" value="1"/>
</dbReference>
<feature type="transmembrane region" description="Helical" evidence="9">
    <location>
        <begin position="124"/>
        <end position="142"/>
    </location>
</feature>
<dbReference type="GO" id="GO:0005886">
    <property type="term" value="C:plasma membrane"/>
    <property type="evidence" value="ECO:0007669"/>
    <property type="project" value="UniProtKB-SubCell"/>
</dbReference>
<dbReference type="PANTHER" id="PTHR32507">
    <property type="entry name" value="NA(+)/H(+) ANTIPORTER 1"/>
    <property type="match status" value="1"/>
</dbReference>
<feature type="transmembrane region" description="Helical" evidence="9">
    <location>
        <begin position="91"/>
        <end position="112"/>
    </location>
</feature>
<feature type="transmembrane region" description="Helical" evidence="9">
    <location>
        <begin position="191"/>
        <end position="210"/>
    </location>
</feature>
<dbReference type="SUPFAM" id="SSF116726">
    <property type="entry name" value="TrkA C-terminal domain-like"/>
    <property type="match status" value="1"/>
</dbReference>
<reference evidence="11 12" key="1">
    <citation type="submission" date="2019-08" db="EMBL/GenBank/DDBJ databases">
        <title>Bacillus genomes from the desert of Cuatro Cienegas, Coahuila.</title>
        <authorList>
            <person name="Olmedo-Alvarez G."/>
        </authorList>
    </citation>
    <scope>NUCLEOTIDE SEQUENCE [LARGE SCALE GENOMIC DNA]</scope>
    <source>
        <strain evidence="11 12">CH446_14T</strain>
    </source>
</reference>
<keyword evidence="4" id="KW-1003">Cell membrane</keyword>
<dbReference type="PANTHER" id="PTHR32507:SF7">
    <property type="entry name" value="K(+)_H(+) ANTIPORTER NHAP2"/>
    <property type="match status" value="1"/>
</dbReference>
<keyword evidence="6 9" id="KW-1133">Transmembrane helix</keyword>
<feature type="transmembrane region" description="Helical" evidence="9">
    <location>
        <begin position="335"/>
        <end position="360"/>
    </location>
</feature>
<evidence type="ECO:0000256" key="6">
    <source>
        <dbReference type="ARBA" id="ARBA00022989"/>
    </source>
</evidence>
<keyword evidence="7" id="KW-0406">Ion transport</keyword>
<gene>
    <name evidence="11" type="ORF">FZD51_22875</name>
</gene>
<feature type="transmembrane region" description="Helical" evidence="9">
    <location>
        <begin position="62"/>
        <end position="79"/>
    </location>
</feature>
<proteinExistence type="predicted"/>
<keyword evidence="2" id="KW-0813">Transport</keyword>
<dbReference type="Proteomes" id="UP000322139">
    <property type="component" value="Unassembled WGS sequence"/>
</dbReference>
<feature type="transmembrane region" description="Helical" evidence="9">
    <location>
        <begin position="366"/>
        <end position="390"/>
    </location>
</feature>
<dbReference type="GO" id="GO:0008324">
    <property type="term" value="F:monoatomic cation transmembrane transporter activity"/>
    <property type="evidence" value="ECO:0007669"/>
    <property type="project" value="InterPro"/>
</dbReference>
<feature type="transmembrane region" description="Helical" evidence="9">
    <location>
        <begin position="6"/>
        <end position="24"/>
    </location>
</feature>
<evidence type="ECO:0000256" key="8">
    <source>
        <dbReference type="ARBA" id="ARBA00023136"/>
    </source>
</evidence>
<protein>
    <submittedName>
        <fullName evidence="11">Potassium/proton antiporter</fullName>
    </submittedName>
</protein>
<keyword evidence="8 9" id="KW-0472">Membrane</keyword>
<organism evidence="11 12">
    <name type="scientific">Bacillus infantis</name>
    <dbReference type="NCBI Taxonomy" id="324767"/>
    <lineage>
        <taxon>Bacteria</taxon>
        <taxon>Bacillati</taxon>
        <taxon>Bacillota</taxon>
        <taxon>Bacilli</taxon>
        <taxon>Bacillales</taxon>
        <taxon>Bacillaceae</taxon>
        <taxon>Bacillus</taxon>
    </lineage>
</organism>
<dbReference type="PROSITE" id="PS51202">
    <property type="entry name" value="RCK_C"/>
    <property type="match status" value="1"/>
</dbReference>
<feature type="transmembrane region" description="Helical" evidence="9">
    <location>
        <begin position="36"/>
        <end position="56"/>
    </location>
</feature>
<comment type="subcellular location">
    <subcellularLocation>
        <location evidence="1">Cell membrane</location>
        <topology evidence="1">Multi-pass membrane protein</topology>
    </subcellularLocation>
</comment>